<comment type="caution">
    <text evidence="1">The sequence shown here is derived from an EMBL/GenBank/DDBJ whole genome shotgun (WGS) entry which is preliminary data.</text>
</comment>
<dbReference type="Proteomes" id="UP001163823">
    <property type="component" value="Chromosome 8"/>
</dbReference>
<organism evidence="1 2">
    <name type="scientific">Quillaja saponaria</name>
    <name type="common">Soap bark tree</name>
    <dbReference type="NCBI Taxonomy" id="32244"/>
    <lineage>
        <taxon>Eukaryota</taxon>
        <taxon>Viridiplantae</taxon>
        <taxon>Streptophyta</taxon>
        <taxon>Embryophyta</taxon>
        <taxon>Tracheophyta</taxon>
        <taxon>Spermatophyta</taxon>
        <taxon>Magnoliopsida</taxon>
        <taxon>eudicotyledons</taxon>
        <taxon>Gunneridae</taxon>
        <taxon>Pentapetalae</taxon>
        <taxon>rosids</taxon>
        <taxon>fabids</taxon>
        <taxon>Fabales</taxon>
        <taxon>Quillajaceae</taxon>
        <taxon>Quillaja</taxon>
    </lineage>
</organism>
<name>A0AAD7LLZ9_QUISA</name>
<evidence type="ECO:0000313" key="2">
    <source>
        <dbReference type="Proteomes" id="UP001163823"/>
    </source>
</evidence>
<keyword evidence="2" id="KW-1185">Reference proteome</keyword>
<gene>
    <name evidence="1" type="ORF">O6P43_020056</name>
</gene>
<accession>A0AAD7LLZ9</accession>
<dbReference type="EMBL" id="JARAOO010000008">
    <property type="protein sequence ID" value="KAJ7959485.1"/>
    <property type="molecule type" value="Genomic_DNA"/>
</dbReference>
<dbReference type="AlphaFoldDB" id="A0AAD7LLZ9"/>
<sequence>MSDAPFCSSSFANLKMDLDSASGRNGEGSSRKRKRSNPWVMRYFTVEDYLEDNKTCKCNFCEATYVLNLKTSGTINLKKSPIKSMCVFSEAPIVWITINRLKFLLFVTK</sequence>
<dbReference type="KEGG" id="qsa:O6P43_020056"/>
<proteinExistence type="predicted"/>
<evidence type="ECO:0000313" key="1">
    <source>
        <dbReference type="EMBL" id="KAJ7959485.1"/>
    </source>
</evidence>
<reference evidence="1" key="1">
    <citation type="journal article" date="2023" name="Science">
        <title>Elucidation of the pathway for biosynthesis of saponin adjuvants from the soapbark tree.</title>
        <authorList>
            <person name="Reed J."/>
            <person name="Orme A."/>
            <person name="El-Demerdash A."/>
            <person name="Owen C."/>
            <person name="Martin L.B.B."/>
            <person name="Misra R.C."/>
            <person name="Kikuchi S."/>
            <person name="Rejzek M."/>
            <person name="Martin A.C."/>
            <person name="Harkess A."/>
            <person name="Leebens-Mack J."/>
            <person name="Louveau T."/>
            <person name="Stephenson M.J."/>
            <person name="Osbourn A."/>
        </authorList>
    </citation>
    <scope>NUCLEOTIDE SEQUENCE</scope>
    <source>
        <strain evidence="1">S10</strain>
    </source>
</reference>
<protein>
    <submittedName>
        <fullName evidence="1">Uncharacterized protein</fullName>
    </submittedName>
</protein>